<feature type="transmembrane region" description="Helical" evidence="7">
    <location>
        <begin position="239"/>
        <end position="258"/>
    </location>
</feature>
<dbReference type="eggNOG" id="COG1368">
    <property type="taxonomic scope" value="Bacteria"/>
</dbReference>
<keyword evidence="3" id="KW-1003">Cell membrane</keyword>
<dbReference type="Proteomes" id="UP000050949">
    <property type="component" value="Unassembled WGS sequence"/>
</dbReference>
<dbReference type="RefSeq" id="WP_027827767.1">
    <property type="nucleotide sequence ID" value="NZ_AUEH01000007.1"/>
</dbReference>
<sequence>MRKRLYQFCYGLIAVGGGLVIYLGVLLLSRAYAYYAWEPGQKAVIWFGLHAGNAVVQLMIPVLFVLAGFVSARKRGSLAWPLQIWLRTVSTLILGTAAVFIGLKQLTLPAMHSSFLPLTRGVSAVFTGFIISLIVQPLFYRLLERFGPWPGWLLTAATLVGGSILTPAQADYASFRMLPLMVGLFLFGLVLQRSRFNQLSSGMAALLGTATLLVTWASQAGSGKLSLYYEGDYRFMDQLAGPFSLPVVLTAAALVVLITRWFNEKQSQNLITMLVISFTVAQSPFIGQTLMAPAMQATGNNLVNFGLLSIGLALMLSLAAWAWTIFSGWLFRRSLAVLDTRLAFTATGDYRTGLPALGRAIIAWLRRNWPPIMLVAVFYLTVFASFLAMSPNGKISMGLKGETQPILSYLLVDGQKSIVYTSLFLIAAFFILYVLTTRFWVSFLLTETIYAVWTVANAIKMVYRSAPITPADLHELTALPELMAMLGKHTVWWVLLGLAVLITVIVVLERKLPRKIRVNWGVRIGGVILGFVLLLSPATANSPTSYSRLFNSAMGNGQDVITPLKGVQRSGPLLQFVNAVDIQVMDKPKGYSESRIQAILAKYARRAKAINQTRTTKIGDQTVIFNLSESFTDPKQFPDVKVGGADPMPYIRQLTSETTGGHMLSAGYGGGTANMEYEALTGLVMGNFSANVTPFSQVIPRDTKVASFNQNFPYSAAIHPYNGTFYNRPQVYNKMGIDKYSYLGSKYPITNQSKIQKSPYLSDNTAYANALNQINAKQSGQFIELVTMQNHMPYDSYYYPNNPYQGKVTGAALKEQSIADAFATFTYGISQTDQAVAKFIKALDQIKKPVTVVFYGDHFPGIVNNKYLTLRPVRMHATTFFIYSNKASKAHNTKLKNTNYVGTNDFIPLVLKHLNAQVSPYEALLTDVDHDLPIMSMPPNQKKNKAGKVKTSPAWVGDDGDWYNVKKMTAKQKQLYADYRMIQYDITAGRQYALQDKAFMTNPGKK</sequence>
<dbReference type="Pfam" id="PF00884">
    <property type="entry name" value="Sulfatase"/>
    <property type="match status" value="1"/>
</dbReference>
<dbReference type="GO" id="GO:0005886">
    <property type="term" value="C:plasma membrane"/>
    <property type="evidence" value="ECO:0007669"/>
    <property type="project" value="UniProtKB-SubCell"/>
</dbReference>
<dbReference type="InterPro" id="IPR050448">
    <property type="entry name" value="OpgB/LTA_synthase_biosynth"/>
</dbReference>
<dbReference type="AlphaFoldDB" id="A0A0R1XL13"/>
<evidence type="ECO:0000256" key="6">
    <source>
        <dbReference type="ARBA" id="ARBA00023136"/>
    </source>
</evidence>
<comment type="pathway">
    <text evidence="2">Cell wall biogenesis; lipoteichoic acid biosynthesis.</text>
</comment>
<feature type="transmembrane region" description="Helical" evidence="7">
    <location>
        <begin position="43"/>
        <end position="72"/>
    </location>
</feature>
<feature type="transmembrane region" description="Helical" evidence="7">
    <location>
        <begin position="149"/>
        <end position="166"/>
    </location>
</feature>
<dbReference type="CDD" id="cd16015">
    <property type="entry name" value="LTA_synthase"/>
    <property type="match status" value="1"/>
</dbReference>
<comment type="subcellular location">
    <subcellularLocation>
        <location evidence="1">Cell membrane</location>
        <topology evidence="1">Multi-pass membrane protein</topology>
    </subcellularLocation>
</comment>
<keyword evidence="9" id="KW-0808">Transferase</keyword>
<organism evidence="9 10">
    <name type="scientific">Schleiferilactobacillus harbinensis DSM 16991</name>
    <dbReference type="NCBI Taxonomy" id="1122147"/>
    <lineage>
        <taxon>Bacteria</taxon>
        <taxon>Bacillati</taxon>
        <taxon>Bacillota</taxon>
        <taxon>Bacilli</taxon>
        <taxon>Lactobacillales</taxon>
        <taxon>Lactobacillaceae</taxon>
        <taxon>Schleiferilactobacillus</taxon>
    </lineage>
</organism>
<dbReference type="SUPFAM" id="SSF53649">
    <property type="entry name" value="Alkaline phosphatase-like"/>
    <property type="match status" value="1"/>
</dbReference>
<feature type="transmembrane region" description="Helical" evidence="7">
    <location>
        <begin position="443"/>
        <end position="463"/>
    </location>
</feature>
<proteinExistence type="predicted"/>
<dbReference type="Gene3D" id="3.40.720.10">
    <property type="entry name" value="Alkaline Phosphatase, subunit A"/>
    <property type="match status" value="1"/>
</dbReference>
<feature type="transmembrane region" description="Helical" evidence="7">
    <location>
        <begin position="490"/>
        <end position="508"/>
    </location>
</feature>
<evidence type="ECO:0000313" key="9">
    <source>
        <dbReference type="EMBL" id="KRM29044.1"/>
    </source>
</evidence>
<keyword evidence="5 7" id="KW-1133">Transmembrane helix</keyword>
<evidence type="ECO:0000256" key="7">
    <source>
        <dbReference type="SAM" id="Phobius"/>
    </source>
</evidence>
<keyword evidence="6 7" id="KW-0472">Membrane</keyword>
<gene>
    <name evidence="9" type="ORF">FC91_GL001208</name>
</gene>
<evidence type="ECO:0000256" key="1">
    <source>
        <dbReference type="ARBA" id="ARBA00004651"/>
    </source>
</evidence>
<dbReference type="PANTHER" id="PTHR47371:SF3">
    <property type="entry name" value="PHOSPHOGLYCEROL TRANSFERASE I"/>
    <property type="match status" value="1"/>
</dbReference>
<feature type="transmembrane region" description="Helical" evidence="7">
    <location>
        <begin position="203"/>
        <end position="219"/>
    </location>
</feature>
<accession>A0A0R1XL13</accession>
<feature type="transmembrane region" description="Helical" evidence="7">
    <location>
        <begin position="270"/>
        <end position="287"/>
    </location>
</feature>
<feature type="transmembrane region" description="Helical" evidence="7">
    <location>
        <begin position="12"/>
        <end position="37"/>
    </location>
</feature>
<feature type="transmembrane region" description="Helical" evidence="7">
    <location>
        <begin position="84"/>
        <end position="103"/>
    </location>
</feature>
<evidence type="ECO:0000313" key="10">
    <source>
        <dbReference type="Proteomes" id="UP000050949"/>
    </source>
</evidence>
<dbReference type="EMBL" id="AZFW01000020">
    <property type="protein sequence ID" value="KRM29044.1"/>
    <property type="molecule type" value="Genomic_DNA"/>
</dbReference>
<feature type="transmembrane region" description="Helical" evidence="7">
    <location>
        <begin position="307"/>
        <end position="331"/>
    </location>
</feature>
<dbReference type="PATRIC" id="fig|1122147.4.peg.1248"/>
<feature type="transmembrane region" description="Helical" evidence="7">
    <location>
        <begin position="123"/>
        <end position="142"/>
    </location>
</feature>
<dbReference type="OrthoDB" id="243547at2"/>
<protein>
    <submittedName>
        <fullName evidence="9">Phosphoglycerol transferase alkaline phosphatase superfamily protein</fullName>
    </submittedName>
</protein>
<dbReference type="GO" id="GO:0016740">
    <property type="term" value="F:transferase activity"/>
    <property type="evidence" value="ECO:0007669"/>
    <property type="project" value="UniProtKB-KW"/>
</dbReference>
<dbReference type="InterPro" id="IPR017850">
    <property type="entry name" value="Alkaline_phosphatase_core_sf"/>
</dbReference>
<feature type="transmembrane region" description="Helical" evidence="7">
    <location>
        <begin position="520"/>
        <end position="540"/>
    </location>
</feature>
<reference evidence="9 10" key="1">
    <citation type="journal article" date="2015" name="Genome Announc.">
        <title>Expanding the biotechnology potential of lactobacilli through comparative genomics of 213 strains and associated genera.</title>
        <authorList>
            <person name="Sun Z."/>
            <person name="Harris H.M."/>
            <person name="McCann A."/>
            <person name="Guo C."/>
            <person name="Argimon S."/>
            <person name="Zhang W."/>
            <person name="Yang X."/>
            <person name="Jeffery I.B."/>
            <person name="Cooney J.C."/>
            <person name="Kagawa T.F."/>
            <person name="Liu W."/>
            <person name="Song Y."/>
            <person name="Salvetti E."/>
            <person name="Wrobel A."/>
            <person name="Rasinkangas P."/>
            <person name="Parkhill J."/>
            <person name="Rea M.C."/>
            <person name="O'Sullivan O."/>
            <person name="Ritari J."/>
            <person name="Douillard F.P."/>
            <person name="Paul Ross R."/>
            <person name="Yang R."/>
            <person name="Briner A.E."/>
            <person name="Felis G.E."/>
            <person name="de Vos W.M."/>
            <person name="Barrangou R."/>
            <person name="Klaenhammer T.R."/>
            <person name="Caufield P.W."/>
            <person name="Cui Y."/>
            <person name="Zhang H."/>
            <person name="O'Toole P.W."/>
        </authorList>
    </citation>
    <scope>NUCLEOTIDE SEQUENCE [LARGE SCALE GENOMIC DNA]</scope>
    <source>
        <strain evidence="9 10">DSM 16991</strain>
    </source>
</reference>
<feature type="transmembrane region" description="Helical" evidence="7">
    <location>
        <begin position="369"/>
        <end position="389"/>
    </location>
</feature>
<dbReference type="InterPro" id="IPR000917">
    <property type="entry name" value="Sulfatase_N"/>
</dbReference>
<feature type="transmembrane region" description="Helical" evidence="7">
    <location>
        <begin position="417"/>
        <end position="436"/>
    </location>
</feature>
<name>A0A0R1XL13_9LACO</name>
<feature type="domain" description="Sulfatase N-terminal" evidence="8">
    <location>
        <begin position="621"/>
        <end position="915"/>
    </location>
</feature>
<feature type="transmembrane region" description="Helical" evidence="7">
    <location>
        <begin position="172"/>
        <end position="191"/>
    </location>
</feature>
<evidence type="ECO:0000256" key="3">
    <source>
        <dbReference type="ARBA" id="ARBA00022475"/>
    </source>
</evidence>
<evidence type="ECO:0000256" key="5">
    <source>
        <dbReference type="ARBA" id="ARBA00022989"/>
    </source>
</evidence>
<comment type="caution">
    <text evidence="9">The sequence shown here is derived from an EMBL/GenBank/DDBJ whole genome shotgun (WGS) entry which is preliminary data.</text>
</comment>
<evidence type="ECO:0000256" key="2">
    <source>
        <dbReference type="ARBA" id="ARBA00004936"/>
    </source>
</evidence>
<evidence type="ECO:0000256" key="4">
    <source>
        <dbReference type="ARBA" id="ARBA00022692"/>
    </source>
</evidence>
<dbReference type="PANTHER" id="PTHR47371">
    <property type="entry name" value="LIPOTEICHOIC ACID SYNTHASE"/>
    <property type="match status" value="1"/>
</dbReference>
<keyword evidence="4 7" id="KW-0812">Transmembrane</keyword>
<evidence type="ECO:0000259" key="8">
    <source>
        <dbReference type="Pfam" id="PF00884"/>
    </source>
</evidence>